<evidence type="ECO:0000256" key="1">
    <source>
        <dbReference type="SAM" id="Phobius"/>
    </source>
</evidence>
<feature type="transmembrane region" description="Helical" evidence="1">
    <location>
        <begin position="7"/>
        <end position="27"/>
    </location>
</feature>
<keyword evidence="1" id="KW-1133">Transmembrane helix</keyword>
<organism evidence="2 3">
    <name type="scientific">Snodgrassella alvi</name>
    <dbReference type="NCBI Taxonomy" id="1196083"/>
    <lineage>
        <taxon>Bacteria</taxon>
        <taxon>Pseudomonadati</taxon>
        <taxon>Pseudomonadota</taxon>
        <taxon>Betaproteobacteria</taxon>
        <taxon>Neisseriales</taxon>
        <taxon>Neisseriaceae</taxon>
        <taxon>Snodgrassella</taxon>
    </lineage>
</organism>
<dbReference type="EMBL" id="MEIQ01000003">
    <property type="protein sequence ID" value="PIT54030.1"/>
    <property type="molecule type" value="Genomic_DNA"/>
</dbReference>
<dbReference type="Proteomes" id="UP000231484">
    <property type="component" value="Unassembled WGS sequence"/>
</dbReference>
<evidence type="ECO:0008006" key="4">
    <source>
        <dbReference type="Google" id="ProtNLM"/>
    </source>
</evidence>
<evidence type="ECO:0000313" key="3">
    <source>
        <dbReference type="Proteomes" id="UP000231484"/>
    </source>
</evidence>
<name>A0A2N9XWE7_9NEIS</name>
<accession>A0A2N9XWE7</accession>
<dbReference type="SUPFAM" id="SSF54001">
    <property type="entry name" value="Cysteine proteinases"/>
    <property type="match status" value="1"/>
</dbReference>
<keyword evidence="1" id="KW-0472">Membrane</keyword>
<protein>
    <recommendedName>
        <fullName evidence="4">Permuted papain-like amidase enzyme, YaeF/YiiX, C92 family</fullName>
    </recommendedName>
</protein>
<dbReference type="InterPro" id="IPR038765">
    <property type="entry name" value="Papain-like_cys_pep_sf"/>
</dbReference>
<sequence length="211" mass="24512">MRKHHRYFIYSLLIILILVGGTVTFFYERHQSSQYRKLQNLPTLKIGDWVVRLGTVNDSRWISYLGKSEYSHIGMIVQLHPKILVVHATTDDGESASNQVIVSELEYFLSPKLAQKGAIIRPMFLNQQEKHKIAAFILNQRGRPFILSSKDEPHLYCTTLLSDSIAQFHPSFKPKWNYISAPFFKGEYLFPQAFVDYPDTKVIYQVDNLIM</sequence>
<gene>
    <name evidence="2" type="ORF">BHC48_00850</name>
</gene>
<keyword evidence="1" id="KW-0812">Transmembrane</keyword>
<dbReference type="Gene3D" id="3.90.1720.10">
    <property type="entry name" value="endopeptidase domain like (from Nostoc punctiforme)"/>
    <property type="match status" value="1"/>
</dbReference>
<reference evidence="2 3" key="1">
    <citation type="journal article" date="2017" name="MBio">
        <title>Type VI secretion-mediated competition in the bee gut microbiome.</title>
        <authorList>
            <person name="Steele M.I."/>
            <person name="Kwong W.K."/>
            <person name="Powell J.E."/>
            <person name="Whiteley M."/>
            <person name="Moran N.A."/>
        </authorList>
    </citation>
    <scope>NUCLEOTIDE SEQUENCE [LARGE SCALE GENOMIC DNA]</scope>
    <source>
        <strain evidence="2 3">Occ4-2</strain>
    </source>
</reference>
<evidence type="ECO:0000313" key="2">
    <source>
        <dbReference type="EMBL" id="PIT54030.1"/>
    </source>
</evidence>
<comment type="caution">
    <text evidence="2">The sequence shown here is derived from an EMBL/GenBank/DDBJ whole genome shotgun (WGS) entry which is preliminary data.</text>
</comment>
<dbReference type="AlphaFoldDB" id="A0A2N9XWE7"/>
<proteinExistence type="predicted"/>